<reference evidence="3" key="1">
    <citation type="journal article" date="2019" name="Int. J. Syst. Evol. Microbiol.">
        <title>The Global Catalogue of Microorganisms (GCM) 10K type strain sequencing project: providing services to taxonomists for standard genome sequencing and annotation.</title>
        <authorList>
            <consortium name="The Broad Institute Genomics Platform"/>
            <consortium name="The Broad Institute Genome Sequencing Center for Infectious Disease"/>
            <person name="Wu L."/>
            <person name="Ma J."/>
        </authorList>
    </citation>
    <scope>NUCLEOTIDE SEQUENCE [LARGE SCALE GENOMIC DNA]</scope>
    <source>
        <strain evidence="3">CGMCC 4.1641</strain>
    </source>
</reference>
<keyword evidence="3" id="KW-1185">Reference proteome</keyword>
<feature type="region of interest" description="Disordered" evidence="1">
    <location>
        <begin position="44"/>
        <end position="63"/>
    </location>
</feature>
<accession>A0ABV8S6G7</accession>
<proteinExistence type="predicted"/>
<evidence type="ECO:0000256" key="1">
    <source>
        <dbReference type="SAM" id="MobiDB-lite"/>
    </source>
</evidence>
<sequence length="63" mass="6983">MRNLQAGPSGPGFAVRCGQCVDAFFRRTATIRVHPACARDSRLRANGKERHPPSDERVFSLSQ</sequence>
<evidence type="ECO:0008006" key="4">
    <source>
        <dbReference type="Google" id="ProtNLM"/>
    </source>
</evidence>
<dbReference type="Proteomes" id="UP001595755">
    <property type="component" value="Unassembled WGS sequence"/>
</dbReference>
<dbReference type="EMBL" id="JBHSED010000008">
    <property type="protein sequence ID" value="MFC4303148.1"/>
    <property type="molecule type" value="Genomic_DNA"/>
</dbReference>
<gene>
    <name evidence="2" type="ORF">ACFO1S_06760</name>
</gene>
<evidence type="ECO:0000313" key="2">
    <source>
        <dbReference type="EMBL" id="MFC4303148.1"/>
    </source>
</evidence>
<organism evidence="2 3">
    <name type="scientific">Cohnella boryungensis</name>
    <dbReference type="NCBI Taxonomy" id="768479"/>
    <lineage>
        <taxon>Bacteria</taxon>
        <taxon>Bacillati</taxon>
        <taxon>Bacillota</taxon>
        <taxon>Bacilli</taxon>
        <taxon>Bacillales</taxon>
        <taxon>Paenibacillaceae</taxon>
        <taxon>Cohnella</taxon>
    </lineage>
</organism>
<evidence type="ECO:0000313" key="3">
    <source>
        <dbReference type="Proteomes" id="UP001595755"/>
    </source>
</evidence>
<name>A0ABV8S6G7_9BACL</name>
<comment type="caution">
    <text evidence="2">The sequence shown here is derived from an EMBL/GenBank/DDBJ whole genome shotgun (WGS) entry which is preliminary data.</text>
</comment>
<protein>
    <recommendedName>
        <fullName evidence="4">C2H2-type domain-containing protein</fullName>
    </recommendedName>
</protein>